<dbReference type="EMBL" id="JAACJO010000002">
    <property type="protein sequence ID" value="KAF5361855.1"/>
    <property type="molecule type" value="Genomic_DNA"/>
</dbReference>
<sequence>MVFHRSCLHLPVFPSQLSTYSTLAGALTLEAPRQFTNPRRRRVPQYKTKSLPGHDPLCPPILFDYISAQGQGVPIHDFIVLSTNALAQDISGAHDQVLAGLGVRVMTLRIMWQGYERLNWSRSIPVSPALSRAQLGATIAMQVWNFIEDVRSTCFEARPEWSLSLDAKITFDNIILLGLYSIYDNIWQADLAVDDVSSP</sequence>
<proteinExistence type="predicted"/>
<accession>A0A8H5GBT4</accession>
<protein>
    <submittedName>
        <fullName evidence="1">Uncharacterized protein</fullName>
    </submittedName>
</protein>
<keyword evidence="2" id="KW-1185">Reference proteome</keyword>
<dbReference type="AlphaFoldDB" id="A0A8H5GBT4"/>
<dbReference type="Proteomes" id="UP000559027">
    <property type="component" value="Unassembled WGS sequence"/>
</dbReference>
<dbReference type="OrthoDB" id="2662268at2759"/>
<comment type="caution">
    <text evidence="1">The sequence shown here is derived from an EMBL/GenBank/DDBJ whole genome shotgun (WGS) entry which is preliminary data.</text>
</comment>
<gene>
    <name evidence="1" type="ORF">D9756_002050</name>
</gene>
<name>A0A8H5GBT4_9AGAR</name>
<organism evidence="1 2">
    <name type="scientific">Leucocoprinus leucothites</name>
    <dbReference type="NCBI Taxonomy" id="201217"/>
    <lineage>
        <taxon>Eukaryota</taxon>
        <taxon>Fungi</taxon>
        <taxon>Dikarya</taxon>
        <taxon>Basidiomycota</taxon>
        <taxon>Agaricomycotina</taxon>
        <taxon>Agaricomycetes</taxon>
        <taxon>Agaricomycetidae</taxon>
        <taxon>Agaricales</taxon>
        <taxon>Agaricineae</taxon>
        <taxon>Agaricaceae</taxon>
        <taxon>Leucocoprinus</taxon>
    </lineage>
</organism>
<evidence type="ECO:0000313" key="2">
    <source>
        <dbReference type="Proteomes" id="UP000559027"/>
    </source>
</evidence>
<evidence type="ECO:0000313" key="1">
    <source>
        <dbReference type="EMBL" id="KAF5361855.1"/>
    </source>
</evidence>
<reference evidence="1 2" key="1">
    <citation type="journal article" date="2020" name="ISME J.">
        <title>Uncovering the hidden diversity of litter-decomposition mechanisms in mushroom-forming fungi.</title>
        <authorList>
            <person name="Floudas D."/>
            <person name="Bentzer J."/>
            <person name="Ahren D."/>
            <person name="Johansson T."/>
            <person name="Persson P."/>
            <person name="Tunlid A."/>
        </authorList>
    </citation>
    <scope>NUCLEOTIDE SEQUENCE [LARGE SCALE GENOMIC DNA]</scope>
    <source>
        <strain evidence="1 2">CBS 146.42</strain>
    </source>
</reference>